<sequence>MGRVGLAVGGAVLVLLGGVALTWGPLATAEERTTALDGIDRVELVDGSGDVQVRYVPGARGQVVQRVHRWGAAFWGGGDAVEHRVEDGALVLDADCGWNCSVDYEVTLPVPVPVTGDLGAGSLHVVGMREVRAEVGSGEIEVAQVDGPVDVRTGSGSIILDRLTGEVDATTGSGDIEGRGLSAADLVLDTDAGSIDLRMTTAPTSAELTTGSGDIELTVPAESYRVDSDSGAGDVNVDVAEDPQSPRHLKLSTGSGDIRVRGV</sequence>
<evidence type="ECO:0000313" key="2">
    <source>
        <dbReference type="EMBL" id="GAA0506744.1"/>
    </source>
</evidence>
<dbReference type="RefSeq" id="WP_188990279.1">
    <property type="nucleotide sequence ID" value="NZ_BAAAHC010000003.1"/>
</dbReference>
<dbReference type="InterPro" id="IPR025164">
    <property type="entry name" value="Toastrack_DUF4097"/>
</dbReference>
<comment type="caution">
    <text evidence="3">The sequence shown here is derived from an EMBL/GenBank/DDBJ whole genome shotgun (WGS) entry which is preliminary data.</text>
</comment>
<dbReference type="Gene3D" id="2.160.20.120">
    <property type="match status" value="1"/>
</dbReference>
<reference evidence="3 4" key="2">
    <citation type="journal article" date="2014" name="Int. J. Syst. Evol. Microbiol.">
        <title>Complete genome sequence of Corynebacterium casei LMG S-19264T (=DSM 44701T), isolated from a smear-ripened cheese.</title>
        <authorList>
            <consortium name="US DOE Joint Genome Institute (JGI-PGF)"/>
            <person name="Walter F."/>
            <person name="Albersmeier A."/>
            <person name="Kalinowski J."/>
            <person name="Ruckert C."/>
        </authorList>
    </citation>
    <scope>NUCLEOTIDE SEQUENCE [LARGE SCALE GENOMIC DNA]</scope>
    <source>
        <strain evidence="3 4">CGMCC 4.7206</strain>
    </source>
</reference>
<evidence type="ECO:0000313" key="4">
    <source>
        <dbReference type="Proteomes" id="UP000597989"/>
    </source>
</evidence>
<dbReference type="Proteomes" id="UP001500220">
    <property type="component" value="Unassembled WGS sequence"/>
</dbReference>
<gene>
    <name evidence="2" type="ORF">GCM10009545_05990</name>
    <name evidence="3" type="ORF">GCM10011581_41760</name>
</gene>
<reference evidence="3" key="4">
    <citation type="submission" date="2020-09" db="EMBL/GenBank/DDBJ databases">
        <authorList>
            <person name="Sun Q."/>
            <person name="Zhou Y."/>
        </authorList>
    </citation>
    <scope>NUCLEOTIDE SEQUENCE</scope>
    <source>
        <strain evidence="3">CGMCC 4.7206</strain>
    </source>
</reference>
<dbReference type="EMBL" id="BAAAHC010000003">
    <property type="protein sequence ID" value="GAA0506744.1"/>
    <property type="molecule type" value="Genomic_DNA"/>
</dbReference>
<evidence type="ECO:0000313" key="3">
    <source>
        <dbReference type="EMBL" id="GGJ00335.1"/>
    </source>
</evidence>
<feature type="domain" description="DUF4097" evidence="1">
    <location>
        <begin position="130"/>
        <end position="260"/>
    </location>
</feature>
<keyword evidence="5" id="KW-1185">Reference proteome</keyword>
<dbReference type="EMBL" id="BMMT01000017">
    <property type="protein sequence ID" value="GGJ00335.1"/>
    <property type="molecule type" value="Genomic_DNA"/>
</dbReference>
<reference evidence="5" key="3">
    <citation type="journal article" date="2019" name="Int. J. Syst. Evol. Microbiol.">
        <title>The Global Catalogue of Microorganisms (GCM) 10K type strain sequencing project: providing services to taxonomists for standard genome sequencing and annotation.</title>
        <authorList>
            <consortium name="The Broad Institute Genomics Platform"/>
            <consortium name="The Broad Institute Genome Sequencing Center for Infectious Disease"/>
            <person name="Wu L."/>
            <person name="Ma J."/>
        </authorList>
    </citation>
    <scope>NUCLEOTIDE SEQUENCE [LARGE SCALE GENOMIC DNA]</scope>
    <source>
        <strain evidence="5">JCM 10664</strain>
    </source>
</reference>
<accession>A0A917K717</accession>
<proteinExistence type="predicted"/>
<dbReference type="Pfam" id="PF13349">
    <property type="entry name" value="DUF4097"/>
    <property type="match status" value="1"/>
</dbReference>
<evidence type="ECO:0000259" key="1">
    <source>
        <dbReference type="Pfam" id="PF13349"/>
    </source>
</evidence>
<organism evidence="3 4">
    <name type="scientific">Saccharopolyspora thermophila</name>
    <dbReference type="NCBI Taxonomy" id="89367"/>
    <lineage>
        <taxon>Bacteria</taxon>
        <taxon>Bacillati</taxon>
        <taxon>Actinomycetota</taxon>
        <taxon>Actinomycetes</taxon>
        <taxon>Pseudonocardiales</taxon>
        <taxon>Pseudonocardiaceae</taxon>
        <taxon>Saccharopolyspora</taxon>
    </lineage>
</organism>
<dbReference type="AlphaFoldDB" id="A0A917K717"/>
<evidence type="ECO:0000313" key="5">
    <source>
        <dbReference type="Proteomes" id="UP001500220"/>
    </source>
</evidence>
<name>A0A917K717_9PSEU</name>
<dbReference type="Proteomes" id="UP000597989">
    <property type="component" value="Unassembled WGS sequence"/>
</dbReference>
<reference evidence="2" key="5">
    <citation type="submission" date="2023-12" db="EMBL/GenBank/DDBJ databases">
        <authorList>
            <person name="Sun Q."/>
            <person name="Inoue M."/>
        </authorList>
    </citation>
    <scope>NUCLEOTIDE SEQUENCE</scope>
    <source>
        <strain evidence="2">JCM 10664</strain>
    </source>
</reference>
<reference evidence="2" key="1">
    <citation type="journal article" date="2014" name="Int. J. Syst. Evol. Microbiol.">
        <title>Complete genome of a new Firmicutes species belonging to the dominant human colonic microbiota ('Ruminococcus bicirculans') reveals two chromosomes and a selective capacity to utilize plant glucans.</title>
        <authorList>
            <consortium name="NISC Comparative Sequencing Program"/>
            <person name="Wegmann U."/>
            <person name="Louis P."/>
            <person name="Goesmann A."/>
            <person name="Henrissat B."/>
            <person name="Duncan S.H."/>
            <person name="Flint H.J."/>
        </authorList>
    </citation>
    <scope>NUCLEOTIDE SEQUENCE</scope>
    <source>
        <strain evidence="2">JCM 10664</strain>
    </source>
</reference>
<protein>
    <submittedName>
        <fullName evidence="2">DUF2807 domain-containing protein</fullName>
    </submittedName>
</protein>